<sequence>MAASLANGGLCPLSCDQVLSPAATRSLLSVMQTAGLKHHSTAFHFKVHMVPAASSSHGALLAVVPGVLGLMAFSPETDLCGNPWRALHFCQTWSRPGADMVYICTLLLPLQLLAQLSHLIQLFHNKTSM</sequence>
<dbReference type="PANTHER" id="PTHR12544:SF26">
    <property type="entry name" value="GLUTAMINASE"/>
    <property type="match status" value="1"/>
</dbReference>
<protein>
    <recommendedName>
        <fullName evidence="2">glutaminase</fullName>
        <ecNumber evidence="2">3.5.1.2</ecNumber>
    </recommendedName>
</protein>
<keyword evidence="6" id="KW-1185">Reference proteome</keyword>
<dbReference type="SUPFAM" id="SSF56601">
    <property type="entry name" value="beta-lactamase/transpeptidase-like"/>
    <property type="match status" value="1"/>
</dbReference>
<dbReference type="GO" id="GO:0006543">
    <property type="term" value="P:L-glutamine catabolic process"/>
    <property type="evidence" value="ECO:0007669"/>
    <property type="project" value="TreeGrafter"/>
</dbReference>
<dbReference type="AlphaFoldDB" id="A0A3B3Z713"/>
<dbReference type="PANTHER" id="PTHR12544">
    <property type="entry name" value="GLUTAMINASE"/>
    <property type="match status" value="1"/>
</dbReference>
<evidence type="ECO:0000256" key="3">
    <source>
        <dbReference type="ARBA" id="ARBA00022801"/>
    </source>
</evidence>
<evidence type="ECO:0000256" key="1">
    <source>
        <dbReference type="ARBA" id="ARBA00011076"/>
    </source>
</evidence>
<evidence type="ECO:0000313" key="5">
    <source>
        <dbReference type="Ensembl" id="ENSPMGP00000000375.1"/>
    </source>
</evidence>
<comment type="similarity">
    <text evidence="1">Belongs to the glutaminase family.</text>
</comment>
<dbReference type="EC" id="3.5.1.2" evidence="2"/>
<dbReference type="InterPro" id="IPR012338">
    <property type="entry name" value="Beta-lactam/transpept-like"/>
</dbReference>
<dbReference type="GO" id="GO:0004359">
    <property type="term" value="F:glutaminase activity"/>
    <property type="evidence" value="ECO:0007669"/>
    <property type="project" value="UniProtKB-EC"/>
</dbReference>
<reference evidence="5" key="2">
    <citation type="submission" date="2025-09" db="UniProtKB">
        <authorList>
            <consortium name="Ensembl"/>
        </authorList>
    </citation>
    <scope>IDENTIFICATION</scope>
</reference>
<dbReference type="STRING" id="409849.ENSPMGP00000000375"/>
<dbReference type="Pfam" id="PF04960">
    <property type="entry name" value="Glutaminase"/>
    <property type="match status" value="1"/>
</dbReference>
<dbReference type="InterPro" id="IPR015868">
    <property type="entry name" value="Glutaminase"/>
</dbReference>
<evidence type="ECO:0000256" key="2">
    <source>
        <dbReference type="ARBA" id="ARBA00012918"/>
    </source>
</evidence>
<dbReference type="Proteomes" id="UP000261520">
    <property type="component" value="Unplaced"/>
</dbReference>
<proteinExistence type="inferred from homology"/>
<keyword evidence="3" id="KW-0378">Hydrolase</keyword>
<comment type="catalytic activity">
    <reaction evidence="4">
        <text>L-glutamine + H2O = L-glutamate + NH4(+)</text>
        <dbReference type="Rhea" id="RHEA:15889"/>
        <dbReference type="ChEBI" id="CHEBI:15377"/>
        <dbReference type="ChEBI" id="CHEBI:28938"/>
        <dbReference type="ChEBI" id="CHEBI:29985"/>
        <dbReference type="ChEBI" id="CHEBI:58359"/>
        <dbReference type="EC" id="3.5.1.2"/>
    </reaction>
</comment>
<name>A0A3B3Z713_9GOBI</name>
<dbReference type="Gene3D" id="3.40.710.10">
    <property type="entry name" value="DD-peptidase/beta-lactamase superfamily"/>
    <property type="match status" value="1"/>
</dbReference>
<evidence type="ECO:0000256" key="4">
    <source>
        <dbReference type="ARBA" id="ARBA00049534"/>
    </source>
</evidence>
<evidence type="ECO:0000313" key="6">
    <source>
        <dbReference type="Proteomes" id="UP000261520"/>
    </source>
</evidence>
<organism evidence="5 6">
    <name type="scientific">Periophthalmus magnuspinnatus</name>
    <dbReference type="NCBI Taxonomy" id="409849"/>
    <lineage>
        <taxon>Eukaryota</taxon>
        <taxon>Metazoa</taxon>
        <taxon>Chordata</taxon>
        <taxon>Craniata</taxon>
        <taxon>Vertebrata</taxon>
        <taxon>Euteleostomi</taxon>
        <taxon>Actinopterygii</taxon>
        <taxon>Neopterygii</taxon>
        <taxon>Teleostei</taxon>
        <taxon>Neoteleostei</taxon>
        <taxon>Acanthomorphata</taxon>
        <taxon>Gobiaria</taxon>
        <taxon>Gobiiformes</taxon>
        <taxon>Gobioidei</taxon>
        <taxon>Gobiidae</taxon>
        <taxon>Oxudercinae</taxon>
        <taxon>Periophthalmus</taxon>
    </lineage>
</organism>
<dbReference type="GO" id="GO:0006537">
    <property type="term" value="P:glutamate biosynthetic process"/>
    <property type="evidence" value="ECO:0007669"/>
    <property type="project" value="TreeGrafter"/>
</dbReference>
<reference evidence="5" key="1">
    <citation type="submission" date="2025-08" db="UniProtKB">
        <authorList>
            <consortium name="Ensembl"/>
        </authorList>
    </citation>
    <scope>IDENTIFICATION</scope>
</reference>
<dbReference type="Ensembl" id="ENSPMGT00000000394.1">
    <property type="protein sequence ID" value="ENSPMGP00000000375.1"/>
    <property type="gene ID" value="ENSPMGG00000000378.1"/>
</dbReference>
<accession>A0A3B3Z713</accession>